<dbReference type="SMART" id="SM00507">
    <property type="entry name" value="HNHc"/>
    <property type="match status" value="1"/>
</dbReference>
<dbReference type="NCBIfam" id="TIGR04416">
    <property type="entry name" value="group_II_RT_mat"/>
    <property type="match status" value="1"/>
</dbReference>
<dbReference type="InterPro" id="IPR030931">
    <property type="entry name" value="Group_II_RT_mat"/>
</dbReference>
<dbReference type="Pfam" id="PF13655">
    <property type="entry name" value="RVT_N"/>
    <property type="match status" value="1"/>
</dbReference>
<proteinExistence type="inferred from homology"/>
<dbReference type="CDD" id="cd01651">
    <property type="entry name" value="RT_G2_intron"/>
    <property type="match status" value="1"/>
</dbReference>
<dbReference type="Pfam" id="PF00078">
    <property type="entry name" value="RVT_1"/>
    <property type="match status" value="1"/>
</dbReference>
<evidence type="ECO:0000256" key="1">
    <source>
        <dbReference type="ARBA" id="ARBA00034120"/>
    </source>
</evidence>
<dbReference type="PROSITE" id="PS50878">
    <property type="entry name" value="RT_POL"/>
    <property type="match status" value="1"/>
</dbReference>
<evidence type="ECO:0000313" key="3">
    <source>
        <dbReference type="EMBL" id="SFL93063.1"/>
    </source>
</evidence>
<dbReference type="Proteomes" id="UP000183287">
    <property type="component" value="Unassembled WGS sequence"/>
</dbReference>
<sequence>MLRCNGADRDCNIISRESEPTSCWSFLVRKFVEPFKDEKQMNAASAVCASPDIDSLWHRIDWAEAHRYVRRLQVRIAKATQEGRWGKVKALQWLLTHSFYGKAIAVKRVTENDGKRTPGVDGELWPRPQNKARAVQSLKRRGYRAQPLRRVYIPKTNGKQRPLGIPTMKDRAMQALYALALDPIAETKADVNSYGFRLERCTADAIEQCFTALSKRWAAQWILEADIRACFDHISHEWLLQNIPTDSGMLKQWLKTGYVDQRQWFATDAGTPQGGVISPILMNMTLDGLEEQLIARFQTSKFGKRSQYVADKYQVNFCRYADDFIITGKSQEILEHEVLPLVQDFLRQRGLELSSEKTRIMHIDEGFDFLGQNVRKYKGKLLIKPSRKNILAFLEDIRKTIKSNAQAKTEYLIGLLNSKIRGWVNYHKTVVAKQAFEWIDMQIFHALWRWAVRRHPAKGKRWIRQRYFKCIGQRQWHFAADFINHRGERKQKRLLYAASTPVGKRHIKIRGAANPYDPQYEHYFEKRRGYRMLDTSRHTRRLVRLYAEQGGVCPVCKQPIYLEQGFNVHHIVPRVMGGSDRLSNLILLHPNCHRQVHSQNLNVVKPAPHKEL</sequence>
<dbReference type="CDD" id="cd00085">
    <property type="entry name" value="HNHc"/>
    <property type="match status" value="1"/>
</dbReference>
<keyword evidence="3" id="KW-0548">Nucleotidyltransferase</keyword>
<dbReference type="GO" id="GO:0003964">
    <property type="term" value="F:RNA-directed DNA polymerase activity"/>
    <property type="evidence" value="ECO:0007669"/>
    <property type="project" value="UniProtKB-KW"/>
</dbReference>
<evidence type="ECO:0000259" key="2">
    <source>
        <dbReference type="PROSITE" id="PS50878"/>
    </source>
</evidence>
<dbReference type="EMBL" id="FOUB01000007">
    <property type="protein sequence ID" value="SFL93063.1"/>
    <property type="molecule type" value="Genomic_DNA"/>
</dbReference>
<dbReference type="GO" id="GO:0004519">
    <property type="term" value="F:endonuclease activity"/>
    <property type="evidence" value="ECO:0007669"/>
    <property type="project" value="InterPro"/>
</dbReference>
<dbReference type="Pfam" id="PF01844">
    <property type="entry name" value="HNH"/>
    <property type="match status" value="1"/>
</dbReference>
<protein>
    <submittedName>
        <fullName evidence="3">RNA-directed DNA polymerase</fullName>
    </submittedName>
</protein>
<keyword evidence="3" id="KW-0808">Transferase</keyword>
<dbReference type="InterPro" id="IPR003615">
    <property type="entry name" value="HNH_nuc"/>
</dbReference>
<comment type="similarity">
    <text evidence="1">Belongs to the bacterial reverse transcriptase family.</text>
</comment>
<dbReference type="Pfam" id="PF08388">
    <property type="entry name" value="GIIM"/>
    <property type="match status" value="1"/>
</dbReference>
<dbReference type="Gene3D" id="1.10.30.50">
    <property type="match status" value="1"/>
</dbReference>
<accession>A0A1I4LQG7</accession>
<evidence type="ECO:0000313" key="4">
    <source>
        <dbReference type="Proteomes" id="UP000183287"/>
    </source>
</evidence>
<organism evidence="3 4">
    <name type="scientific">Nitrosomonas communis</name>
    <dbReference type="NCBI Taxonomy" id="44574"/>
    <lineage>
        <taxon>Bacteria</taxon>
        <taxon>Pseudomonadati</taxon>
        <taxon>Pseudomonadota</taxon>
        <taxon>Betaproteobacteria</taxon>
        <taxon>Nitrosomonadales</taxon>
        <taxon>Nitrosomonadaceae</taxon>
        <taxon>Nitrosomonas</taxon>
    </lineage>
</organism>
<keyword evidence="4" id="KW-1185">Reference proteome</keyword>
<dbReference type="InterPro" id="IPR025960">
    <property type="entry name" value="RVT_N"/>
</dbReference>
<dbReference type="PANTHER" id="PTHR34047:SF10">
    <property type="entry name" value="GROUP II INTRON-ASSOCIATED OPEN READING FRAME"/>
    <property type="match status" value="1"/>
</dbReference>
<dbReference type="InterPro" id="IPR043502">
    <property type="entry name" value="DNA/RNA_pol_sf"/>
</dbReference>
<dbReference type="GO" id="GO:0008270">
    <property type="term" value="F:zinc ion binding"/>
    <property type="evidence" value="ECO:0007669"/>
    <property type="project" value="InterPro"/>
</dbReference>
<dbReference type="InterPro" id="IPR002711">
    <property type="entry name" value="HNH"/>
</dbReference>
<name>A0A1I4LQG7_9PROT</name>
<dbReference type="InterPro" id="IPR051083">
    <property type="entry name" value="GrpII_Intron_Splice-Mob/Def"/>
</dbReference>
<dbReference type="AlphaFoldDB" id="A0A1I4LQG7"/>
<dbReference type="PANTHER" id="PTHR34047">
    <property type="entry name" value="NUCLEAR INTRON MATURASE 1, MITOCHONDRIAL-RELATED"/>
    <property type="match status" value="1"/>
</dbReference>
<feature type="domain" description="Reverse transcriptase" evidence="2">
    <location>
        <begin position="134"/>
        <end position="374"/>
    </location>
</feature>
<gene>
    <name evidence="3" type="ORF">SAMN05421863_100742</name>
</gene>
<dbReference type="SUPFAM" id="SSF56672">
    <property type="entry name" value="DNA/RNA polymerases"/>
    <property type="match status" value="1"/>
</dbReference>
<reference evidence="4" key="1">
    <citation type="submission" date="2016-10" db="EMBL/GenBank/DDBJ databases">
        <authorList>
            <person name="Varghese N."/>
            <person name="Submissions S."/>
        </authorList>
    </citation>
    <scope>NUCLEOTIDE SEQUENCE [LARGE SCALE GENOMIC DNA]</scope>
    <source>
        <strain evidence="4">Nm44</strain>
    </source>
</reference>
<dbReference type="InterPro" id="IPR000477">
    <property type="entry name" value="RT_dom"/>
</dbReference>
<keyword evidence="3" id="KW-0695">RNA-directed DNA polymerase</keyword>
<dbReference type="GO" id="GO:0003676">
    <property type="term" value="F:nucleic acid binding"/>
    <property type="evidence" value="ECO:0007669"/>
    <property type="project" value="InterPro"/>
</dbReference>
<dbReference type="InterPro" id="IPR013597">
    <property type="entry name" value="Mat_intron_G2"/>
</dbReference>